<evidence type="ECO:0000313" key="4">
    <source>
        <dbReference type="Proteomes" id="UP000299102"/>
    </source>
</evidence>
<organism evidence="3 4">
    <name type="scientific">Eumeta variegata</name>
    <name type="common">Bagworm moth</name>
    <name type="synonym">Eumeta japonica</name>
    <dbReference type="NCBI Taxonomy" id="151549"/>
    <lineage>
        <taxon>Eukaryota</taxon>
        <taxon>Metazoa</taxon>
        <taxon>Ecdysozoa</taxon>
        <taxon>Arthropoda</taxon>
        <taxon>Hexapoda</taxon>
        <taxon>Insecta</taxon>
        <taxon>Pterygota</taxon>
        <taxon>Neoptera</taxon>
        <taxon>Endopterygota</taxon>
        <taxon>Lepidoptera</taxon>
        <taxon>Glossata</taxon>
        <taxon>Ditrysia</taxon>
        <taxon>Tineoidea</taxon>
        <taxon>Psychidae</taxon>
        <taxon>Oiketicinae</taxon>
        <taxon>Eumeta</taxon>
    </lineage>
</organism>
<dbReference type="EMBL" id="BGZK01000243">
    <property type="protein sequence ID" value="GBP31261.1"/>
    <property type="molecule type" value="Genomic_DNA"/>
</dbReference>
<keyword evidence="2" id="KW-0812">Transmembrane</keyword>
<feature type="transmembrane region" description="Helical" evidence="2">
    <location>
        <begin position="83"/>
        <end position="106"/>
    </location>
</feature>
<sequence>MSHRSRVLERQWSFAVRAWVIYNASVSDAAVARVDILAGYFESFRIENNFILDIIINILIKDDARSCRRGGLASLVKASAPAALLYGLGCLAGGGGCVYLCASYLYRDPLEGYKAFVHVKNDMSFLSILTPPSPRHNTKSSWNAVGCHKSNKKSNPPLSSHIPLFISYSVVFESVADHLSAPETSVEHRRIPSLWNRSVFRLRPAVVNTAKAVVRGASRPMIHLSWNSEIVQTHLNNRERTDGRDKTFALAPRPRVQSPRDTPCGRASPHPPREYTARRGRVFRSWIRVR</sequence>
<dbReference type="AlphaFoldDB" id="A0A4C1UXN7"/>
<evidence type="ECO:0000256" key="1">
    <source>
        <dbReference type="SAM" id="MobiDB-lite"/>
    </source>
</evidence>
<keyword evidence="2" id="KW-0472">Membrane</keyword>
<evidence type="ECO:0000313" key="3">
    <source>
        <dbReference type="EMBL" id="GBP31261.1"/>
    </source>
</evidence>
<keyword evidence="4" id="KW-1185">Reference proteome</keyword>
<accession>A0A4C1UXN7</accession>
<proteinExistence type="predicted"/>
<comment type="caution">
    <text evidence="3">The sequence shown here is derived from an EMBL/GenBank/DDBJ whole genome shotgun (WGS) entry which is preliminary data.</text>
</comment>
<dbReference type="Proteomes" id="UP000299102">
    <property type="component" value="Unassembled WGS sequence"/>
</dbReference>
<keyword evidence="2" id="KW-1133">Transmembrane helix</keyword>
<protein>
    <submittedName>
        <fullName evidence="3">Uncharacterized protein</fullName>
    </submittedName>
</protein>
<evidence type="ECO:0000256" key="2">
    <source>
        <dbReference type="SAM" id="Phobius"/>
    </source>
</evidence>
<reference evidence="3 4" key="1">
    <citation type="journal article" date="2019" name="Commun. Biol.">
        <title>The bagworm genome reveals a unique fibroin gene that provides high tensile strength.</title>
        <authorList>
            <person name="Kono N."/>
            <person name="Nakamura H."/>
            <person name="Ohtoshi R."/>
            <person name="Tomita M."/>
            <person name="Numata K."/>
            <person name="Arakawa K."/>
        </authorList>
    </citation>
    <scope>NUCLEOTIDE SEQUENCE [LARGE SCALE GENOMIC DNA]</scope>
</reference>
<name>A0A4C1UXN7_EUMVA</name>
<feature type="region of interest" description="Disordered" evidence="1">
    <location>
        <begin position="254"/>
        <end position="275"/>
    </location>
</feature>
<gene>
    <name evidence="3" type="ORF">EVAR_21542_1</name>
</gene>